<accession>C4XFW3</accession>
<dbReference type="PANTHER" id="PTHR11669:SF0">
    <property type="entry name" value="PROTEIN STICHEL-LIKE 2"/>
    <property type="match status" value="1"/>
</dbReference>
<dbReference type="InterPro" id="IPR022754">
    <property type="entry name" value="DNA_pol_III_gamma-3"/>
</dbReference>
<evidence type="ECO:0000256" key="4">
    <source>
        <dbReference type="ARBA" id="ARBA00022705"/>
    </source>
</evidence>
<dbReference type="InterPro" id="IPR027417">
    <property type="entry name" value="P-loop_NTPase"/>
</dbReference>
<dbReference type="KEGG" id="mfp:MBIO_0770"/>
<organism evidence="13 14">
    <name type="scientific">Mycoplasmopsis fermentans (strain ATCC 19989 / NBRC 14854 / NCTC 10117 / PG18)</name>
    <name type="common">Mycoplasma fermentans</name>
    <dbReference type="NCBI Taxonomy" id="496833"/>
    <lineage>
        <taxon>Bacteria</taxon>
        <taxon>Bacillati</taxon>
        <taxon>Mycoplasmatota</taxon>
        <taxon>Mycoplasmoidales</taxon>
        <taxon>Metamycoplasmataceae</taxon>
        <taxon>Mycoplasmopsis</taxon>
    </lineage>
</organism>
<dbReference type="Pfam" id="PF22608">
    <property type="entry name" value="DNAX_ATPase_lid"/>
    <property type="match status" value="1"/>
</dbReference>
<gene>
    <name evidence="11" type="primary">dnaX</name>
    <name evidence="13" type="ordered locus">MBIO_0770</name>
</gene>
<dbReference type="EC" id="2.7.7.7" evidence="11"/>
<comment type="subunit">
    <text evidence="11">DNA polymerase III contains a core (composed of alpha, epsilon and theta chains) that associates with a tau subunit. This core dimerizes to form the POLIII' complex. PolIII' associates with the gamma complex (composed of gamma, delta, delta', psi and chi chains) and with the beta chain to form the complete DNA polymerase III complex.</text>
</comment>
<keyword evidence="5" id="KW-0479">Metal-binding</keyword>
<dbReference type="InterPro" id="IPR050238">
    <property type="entry name" value="DNA_Rep/Repair_Clamp_Loader"/>
</dbReference>
<dbReference type="Gene3D" id="1.20.272.10">
    <property type="match status" value="1"/>
</dbReference>
<comment type="function">
    <text evidence="11">DNA polymerase III is a complex, multichain enzyme responsible for most of the replicative synthesis in bacteria. This DNA polymerase also exhibits 3' to 5' exonuclease activity.</text>
</comment>
<dbReference type="PRINTS" id="PR00300">
    <property type="entry name" value="CLPPROTEASEA"/>
</dbReference>
<dbReference type="InterPro" id="IPR045085">
    <property type="entry name" value="HLD_clamp_pol_III_gamma_tau"/>
</dbReference>
<dbReference type="CDD" id="cd00009">
    <property type="entry name" value="AAA"/>
    <property type="match status" value="1"/>
</dbReference>
<comment type="similarity">
    <text evidence="1 11">Belongs to the DnaX/STICHEL family.</text>
</comment>
<reference evidence="13 14" key="1">
    <citation type="journal article" date="2009" name="Curr. Microbiol.">
        <title>Molecular cloning and expression of a novel cholinephosphotransferase involved in glycoglycerophospholipid biosynthesis of Mycoplasma fermentans.</title>
        <authorList>
            <person name="Ishida N."/>
            <person name="Irikura D."/>
            <person name="Matsuda K."/>
            <person name="Sato S."/>
            <person name="Asano K."/>
        </authorList>
    </citation>
    <scope>NUCLEOTIDE SEQUENCE [LARGE SCALE GENOMIC DNA]</scope>
    <source>
        <strain evidence="14">ATCC 19989 / NBRC 14854 / NCTC 10117 / PG18</strain>
    </source>
</reference>
<dbReference type="EMBL" id="AP009608">
    <property type="protein sequence ID" value="BAH70035.1"/>
    <property type="molecule type" value="Genomic_DNA"/>
</dbReference>
<protein>
    <recommendedName>
        <fullName evidence="11">DNA polymerase III subunit gamma/tau</fullName>
        <ecNumber evidence="11">2.7.7.7</ecNumber>
    </recommendedName>
</protein>
<proteinExistence type="inferred from homology"/>
<evidence type="ECO:0000256" key="7">
    <source>
        <dbReference type="ARBA" id="ARBA00022833"/>
    </source>
</evidence>
<keyword evidence="8 11" id="KW-0067">ATP-binding</keyword>
<dbReference type="Gene3D" id="1.10.8.60">
    <property type="match status" value="1"/>
</dbReference>
<evidence type="ECO:0000256" key="10">
    <source>
        <dbReference type="ARBA" id="ARBA00049244"/>
    </source>
</evidence>
<dbReference type="GO" id="GO:0003677">
    <property type="term" value="F:DNA binding"/>
    <property type="evidence" value="ECO:0007669"/>
    <property type="project" value="InterPro"/>
</dbReference>
<keyword evidence="2 11" id="KW-0808">Transferase</keyword>
<dbReference type="PANTHER" id="PTHR11669">
    <property type="entry name" value="REPLICATION FACTOR C / DNA POLYMERASE III GAMMA-TAU SUBUNIT"/>
    <property type="match status" value="1"/>
</dbReference>
<dbReference type="Pfam" id="PF12169">
    <property type="entry name" value="DNA_pol3_gamma3"/>
    <property type="match status" value="1"/>
</dbReference>
<evidence type="ECO:0000313" key="13">
    <source>
        <dbReference type="EMBL" id="BAH70035.1"/>
    </source>
</evidence>
<evidence type="ECO:0000256" key="9">
    <source>
        <dbReference type="ARBA" id="ARBA00022932"/>
    </source>
</evidence>
<keyword evidence="6 11" id="KW-0547">Nucleotide-binding</keyword>
<dbReference type="NCBIfam" id="NF004046">
    <property type="entry name" value="PRK05563.1"/>
    <property type="match status" value="1"/>
</dbReference>
<dbReference type="InterPro" id="IPR012763">
    <property type="entry name" value="DNA_pol_III_sug/sutau_N"/>
</dbReference>
<keyword evidence="14" id="KW-1185">Reference proteome</keyword>
<dbReference type="PATRIC" id="fig|496833.3.peg.363"/>
<dbReference type="SUPFAM" id="SSF48019">
    <property type="entry name" value="post-AAA+ oligomerization domain-like"/>
    <property type="match status" value="1"/>
</dbReference>
<evidence type="ECO:0000256" key="1">
    <source>
        <dbReference type="ARBA" id="ARBA00006360"/>
    </source>
</evidence>
<dbReference type="Pfam" id="PF13177">
    <property type="entry name" value="DNA_pol3_delta2"/>
    <property type="match status" value="1"/>
</dbReference>
<feature type="domain" description="AAA+ ATPase" evidence="12">
    <location>
        <begin position="45"/>
        <end position="184"/>
    </location>
</feature>
<dbReference type="AlphaFoldDB" id="C4XFW3"/>
<keyword evidence="3 11" id="KW-0548">Nucleotidyltransferase</keyword>
<sequence>MNYLERGIMAYKALYRKYRPKSFDDVKGQDHIVQTLKNIILNHKISHAYLFSGPRGVGKTSVAKIFANVVNCGHGEDLTKLCESCIEKADQNFDVIEMDAASNNGVNEIRDLRDKIQHSPASGNYKVYIIDEVHMLSKGAFNALLKTLEEPPAHAIFILATTDPQKIPLTILSRVQRYNFRKISNQVLINQIKEVLDKEKIKYEDSTIAYIARLATGGMRDALSIVDQAAAYGNDKISLKDVMYAFGITSNESLIQIVNYLYQGKIKEVLILFNNLKNAGIDSNQFVQSLIELFKDYLIYAKSNDANLLELLSLEELNTLKIDVNFAFNSSEKLYKLFKELIFSENPFQLIELYLIKLNQTNELQNSKEQTMSIDVNKKKPKKDDTIKTVLNQTQELVLEANRDADDNFSLEQDLLSSNFEIEEDYDDGLVSTAEIQLDDEIQNMPKPVVIPAFDSKYKNLKTFKSNLSKKDLINLLKQSTLTFLNRYKSNLDIVINTVQNPIYSDLITVLKKCKIAAAGPNYMIFISKNVPELVYLQENGYNSNIQKFIQDYFEDYKHLYCIMSDDYKETAKDFAAKMKDAKFDTSFTVPGPVVLQNVKSPTGKLFDKFKK</sequence>
<keyword evidence="7" id="KW-0862">Zinc</keyword>
<dbReference type="GO" id="GO:0046872">
    <property type="term" value="F:metal ion binding"/>
    <property type="evidence" value="ECO:0007669"/>
    <property type="project" value="UniProtKB-KW"/>
</dbReference>
<keyword evidence="4 11" id="KW-0235">DNA replication</keyword>
<dbReference type="Gene3D" id="3.40.50.300">
    <property type="entry name" value="P-loop containing nucleotide triphosphate hydrolases"/>
    <property type="match status" value="1"/>
</dbReference>
<evidence type="ECO:0000256" key="11">
    <source>
        <dbReference type="RuleBase" id="RU364063"/>
    </source>
</evidence>
<dbReference type="GO" id="GO:0009360">
    <property type="term" value="C:DNA polymerase III complex"/>
    <property type="evidence" value="ECO:0007669"/>
    <property type="project" value="InterPro"/>
</dbReference>
<dbReference type="Proteomes" id="UP000006810">
    <property type="component" value="Chromosome"/>
</dbReference>
<dbReference type="GO" id="GO:0005524">
    <property type="term" value="F:ATP binding"/>
    <property type="evidence" value="ECO:0007669"/>
    <property type="project" value="UniProtKB-KW"/>
</dbReference>
<dbReference type="SUPFAM" id="SSF52540">
    <property type="entry name" value="P-loop containing nucleoside triphosphate hydrolases"/>
    <property type="match status" value="1"/>
</dbReference>
<keyword evidence="9 11" id="KW-0239">DNA-directed DNA polymerase</keyword>
<evidence type="ECO:0000256" key="8">
    <source>
        <dbReference type="ARBA" id="ARBA00022840"/>
    </source>
</evidence>
<evidence type="ECO:0000313" key="14">
    <source>
        <dbReference type="Proteomes" id="UP000006810"/>
    </source>
</evidence>
<dbReference type="eggNOG" id="COG2812">
    <property type="taxonomic scope" value="Bacteria"/>
</dbReference>
<comment type="catalytic activity">
    <reaction evidence="10 11">
        <text>DNA(n) + a 2'-deoxyribonucleoside 5'-triphosphate = DNA(n+1) + diphosphate</text>
        <dbReference type="Rhea" id="RHEA:22508"/>
        <dbReference type="Rhea" id="RHEA-COMP:17339"/>
        <dbReference type="Rhea" id="RHEA-COMP:17340"/>
        <dbReference type="ChEBI" id="CHEBI:33019"/>
        <dbReference type="ChEBI" id="CHEBI:61560"/>
        <dbReference type="ChEBI" id="CHEBI:173112"/>
        <dbReference type="EC" id="2.7.7.7"/>
    </reaction>
</comment>
<dbReference type="InterPro" id="IPR003593">
    <property type="entry name" value="AAA+_ATPase"/>
</dbReference>
<dbReference type="CDD" id="cd18137">
    <property type="entry name" value="HLD_clamp_pol_III_gamma_tau"/>
    <property type="match status" value="1"/>
</dbReference>
<evidence type="ECO:0000256" key="2">
    <source>
        <dbReference type="ARBA" id="ARBA00022679"/>
    </source>
</evidence>
<dbReference type="InterPro" id="IPR001270">
    <property type="entry name" value="ClpA/B"/>
</dbReference>
<dbReference type="FunFam" id="3.40.50.300:FF:000014">
    <property type="entry name" value="DNA polymerase III subunit gamma/tau"/>
    <property type="match status" value="1"/>
</dbReference>
<evidence type="ECO:0000256" key="5">
    <source>
        <dbReference type="ARBA" id="ARBA00022723"/>
    </source>
</evidence>
<dbReference type="NCBIfam" id="TIGR02397">
    <property type="entry name" value="dnaX_nterm"/>
    <property type="match status" value="1"/>
</dbReference>
<dbReference type="InterPro" id="IPR008921">
    <property type="entry name" value="DNA_pol3_clamp-load_cplx_C"/>
</dbReference>
<evidence type="ECO:0000256" key="3">
    <source>
        <dbReference type="ARBA" id="ARBA00022695"/>
    </source>
</evidence>
<dbReference type="HOGENOM" id="CLU_006229_0_3_14"/>
<name>C4XFW3_MYCFP</name>
<dbReference type="GO" id="GO:0006261">
    <property type="term" value="P:DNA-templated DNA replication"/>
    <property type="evidence" value="ECO:0007669"/>
    <property type="project" value="TreeGrafter"/>
</dbReference>
<evidence type="ECO:0000256" key="6">
    <source>
        <dbReference type="ARBA" id="ARBA00022741"/>
    </source>
</evidence>
<evidence type="ECO:0000259" key="12">
    <source>
        <dbReference type="SMART" id="SM00382"/>
    </source>
</evidence>
<dbReference type="GO" id="GO:0003887">
    <property type="term" value="F:DNA-directed DNA polymerase activity"/>
    <property type="evidence" value="ECO:0007669"/>
    <property type="project" value="UniProtKB-KW"/>
</dbReference>
<dbReference type="SMART" id="SM00382">
    <property type="entry name" value="AAA"/>
    <property type="match status" value="1"/>
</dbReference>